<dbReference type="PANTHER" id="PTHR43617:SF2">
    <property type="entry name" value="UPF0039 PROTEIN SLL0451"/>
    <property type="match status" value="1"/>
</dbReference>
<dbReference type="SUPFAM" id="SSF55729">
    <property type="entry name" value="Acyl-CoA N-acyltransferases (Nat)"/>
    <property type="match status" value="1"/>
</dbReference>
<evidence type="ECO:0000313" key="3">
    <source>
        <dbReference type="Proteomes" id="UP001595871"/>
    </source>
</evidence>
<sequence>MDRVTPRPIPAYAPGARIRAMTLDDCDAVAEIRVRGWQRAYTGMIPQAYLDAMDVARDAEHRRAYLTAESGPVNLVAETPNTTVTGWACYGPCRDGSARPESAELYALYAHPDRIGTGTGRALLAEVTARARAHGFAGMTLWVLKENARARRFYERAGFRPDGTEESFEAGGAMIPELRYTRPLIPSALSPDIHP</sequence>
<dbReference type="Gene3D" id="3.40.630.30">
    <property type="match status" value="1"/>
</dbReference>
<evidence type="ECO:0000259" key="1">
    <source>
        <dbReference type="PROSITE" id="PS51186"/>
    </source>
</evidence>
<dbReference type="InterPro" id="IPR000182">
    <property type="entry name" value="GNAT_dom"/>
</dbReference>
<organism evidence="2 3">
    <name type="scientific">Streptomyces flavovirens</name>
    <dbReference type="NCBI Taxonomy" id="52258"/>
    <lineage>
        <taxon>Bacteria</taxon>
        <taxon>Bacillati</taxon>
        <taxon>Actinomycetota</taxon>
        <taxon>Actinomycetes</taxon>
        <taxon>Kitasatosporales</taxon>
        <taxon>Streptomycetaceae</taxon>
        <taxon>Streptomyces</taxon>
    </lineage>
</organism>
<gene>
    <name evidence="2" type="ORF">ACFO3R_16285</name>
</gene>
<dbReference type="InterPro" id="IPR016181">
    <property type="entry name" value="Acyl_CoA_acyltransferase"/>
</dbReference>
<dbReference type="EMBL" id="JBHSCF010000029">
    <property type="protein sequence ID" value="MFC4187919.1"/>
    <property type="molecule type" value="Genomic_DNA"/>
</dbReference>
<dbReference type="RefSeq" id="WP_374190235.1">
    <property type="nucleotide sequence ID" value="NZ_BAAAYA010000016.1"/>
</dbReference>
<reference evidence="3" key="1">
    <citation type="journal article" date="2019" name="Int. J. Syst. Evol. Microbiol.">
        <title>The Global Catalogue of Microorganisms (GCM) 10K type strain sequencing project: providing services to taxonomists for standard genome sequencing and annotation.</title>
        <authorList>
            <consortium name="The Broad Institute Genomics Platform"/>
            <consortium name="The Broad Institute Genome Sequencing Center for Infectious Disease"/>
            <person name="Wu L."/>
            <person name="Ma J."/>
        </authorList>
    </citation>
    <scope>NUCLEOTIDE SEQUENCE [LARGE SCALE GENOMIC DNA]</scope>
    <source>
        <strain evidence="3">CCM 3243</strain>
    </source>
</reference>
<dbReference type="InterPro" id="IPR050276">
    <property type="entry name" value="MshD_Acetyltransferase"/>
</dbReference>
<name>A0ABV8N7F0_9ACTN</name>
<dbReference type="CDD" id="cd04301">
    <property type="entry name" value="NAT_SF"/>
    <property type="match status" value="1"/>
</dbReference>
<dbReference type="PANTHER" id="PTHR43617">
    <property type="entry name" value="L-AMINO ACID N-ACETYLTRANSFERASE"/>
    <property type="match status" value="1"/>
</dbReference>
<dbReference type="Pfam" id="PF00583">
    <property type="entry name" value="Acetyltransf_1"/>
    <property type="match status" value="1"/>
</dbReference>
<dbReference type="PROSITE" id="PS51186">
    <property type="entry name" value="GNAT"/>
    <property type="match status" value="1"/>
</dbReference>
<dbReference type="Proteomes" id="UP001595871">
    <property type="component" value="Unassembled WGS sequence"/>
</dbReference>
<accession>A0ABV8N7F0</accession>
<protein>
    <submittedName>
        <fullName evidence="2">N-acetyltransferase family protein</fullName>
    </submittedName>
</protein>
<evidence type="ECO:0000313" key="2">
    <source>
        <dbReference type="EMBL" id="MFC4187919.1"/>
    </source>
</evidence>
<proteinExistence type="predicted"/>
<keyword evidence="3" id="KW-1185">Reference proteome</keyword>
<feature type="domain" description="N-acetyltransferase" evidence="1">
    <location>
        <begin position="16"/>
        <end position="185"/>
    </location>
</feature>
<comment type="caution">
    <text evidence="2">The sequence shown here is derived from an EMBL/GenBank/DDBJ whole genome shotgun (WGS) entry which is preliminary data.</text>
</comment>